<evidence type="ECO:0000256" key="1">
    <source>
        <dbReference type="ARBA" id="ARBA00004196"/>
    </source>
</evidence>
<proteinExistence type="predicted"/>
<evidence type="ECO:0000313" key="9">
    <source>
        <dbReference type="Proteomes" id="UP001165368"/>
    </source>
</evidence>
<dbReference type="PANTHER" id="PTHR42852">
    <property type="entry name" value="THIOL:DISULFIDE INTERCHANGE PROTEIN DSBE"/>
    <property type="match status" value="1"/>
</dbReference>
<reference evidence="8" key="1">
    <citation type="submission" date="2022-01" db="EMBL/GenBank/DDBJ databases">
        <authorList>
            <person name="Jo J.-H."/>
            <person name="Im W.-T."/>
        </authorList>
    </citation>
    <scope>NUCLEOTIDE SEQUENCE</scope>
    <source>
        <strain evidence="8">I2-34</strain>
    </source>
</reference>
<keyword evidence="2" id="KW-0201">Cytochrome c-type biogenesis</keyword>
<evidence type="ECO:0000259" key="7">
    <source>
        <dbReference type="PROSITE" id="PS51352"/>
    </source>
</evidence>
<accession>A0ABS9L9X6</accession>
<dbReference type="InterPro" id="IPR006311">
    <property type="entry name" value="TAT_signal"/>
</dbReference>
<dbReference type="CDD" id="cd02966">
    <property type="entry name" value="TlpA_like_family"/>
    <property type="match status" value="1"/>
</dbReference>
<comment type="subcellular location">
    <subcellularLocation>
        <location evidence="1">Cell envelope</location>
    </subcellularLocation>
</comment>
<dbReference type="InterPro" id="IPR013740">
    <property type="entry name" value="Redoxin"/>
</dbReference>
<name>A0ABS9L9X6_9MICC</name>
<protein>
    <submittedName>
        <fullName evidence="8">TlpA family protein disulfide reductase</fullName>
    </submittedName>
</protein>
<dbReference type="Gene3D" id="3.40.30.10">
    <property type="entry name" value="Glutaredoxin"/>
    <property type="match status" value="1"/>
</dbReference>
<dbReference type="PROSITE" id="PS51257">
    <property type="entry name" value="PROKAR_LIPOPROTEIN"/>
    <property type="match status" value="1"/>
</dbReference>
<dbReference type="InterPro" id="IPR019546">
    <property type="entry name" value="TAT_signal_bac_arc"/>
</dbReference>
<dbReference type="SUPFAM" id="SSF52833">
    <property type="entry name" value="Thioredoxin-like"/>
    <property type="match status" value="1"/>
</dbReference>
<keyword evidence="3" id="KW-0735">Signal-anchor</keyword>
<feature type="chain" id="PRO_5045523148" evidence="6">
    <location>
        <begin position="33"/>
        <end position="206"/>
    </location>
</feature>
<dbReference type="Proteomes" id="UP001165368">
    <property type="component" value="Unassembled WGS sequence"/>
</dbReference>
<dbReference type="PROSITE" id="PS51318">
    <property type="entry name" value="TAT"/>
    <property type="match status" value="1"/>
</dbReference>
<evidence type="ECO:0000256" key="3">
    <source>
        <dbReference type="ARBA" id="ARBA00022968"/>
    </source>
</evidence>
<dbReference type="InterPro" id="IPR036249">
    <property type="entry name" value="Thioredoxin-like_sf"/>
</dbReference>
<keyword evidence="3" id="KW-0812">Transmembrane</keyword>
<dbReference type="Pfam" id="PF08534">
    <property type="entry name" value="Redoxin"/>
    <property type="match status" value="1"/>
</dbReference>
<feature type="domain" description="Thioredoxin" evidence="7">
    <location>
        <begin position="62"/>
        <end position="205"/>
    </location>
</feature>
<dbReference type="PANTHER" id="PTHR42852:SF6">
    <property type="entry name" value="THIOL:DISULFIDE INTERCHANGE PROTEIN DSBE"/>
    <property type="match status" value="1"/>
</dbReference>
<comment type="caution">
    <text evidence="8">The sequence shown here is derived from an EMBL/GenBank/DDBJ whole genome shotgun (WGS) entry which is preliminary data.</text>
</comment>
<keyword evidence="4" id="KW-1015">Disulfide bond</keyword>
<evidence type="ECO:0000256" key="5">
    <source>
        <dbReference type="ARBA" id="ARBA00023284"/>
    </source>
</evidence>
<dbReference type="InterPro" id="IPR050553">
    <property type="entry name" value="Thioredoxin_ResA/DsbE_sf"/>
</dbReference>
<evidence type="ECO:0000256" key="4">
    <source>
        <dbReference type="ARBA" id="ARBA00023157"/>
    </source>
</evidence>
<dbReference type="Pfam" id="PF10518">
    <property type="entry name" value="TAT_signal"/>
    <property type="match status" value="1"/>
</dbReference>
<evidence type="ECO:0000313" key="8">
    <source>
        <dbReference type="EMBL" id="MCG2623501.1"/>
    </source>
</evidence>
<sequence>MTAKIPEPINRRSLLKAGAGLAAAVSLTLSLAACSVEDPLAQQANAGDNKNYIAGDGSVTEYAPGQRGEPVKLAAKLFDGTAVDSADWAGKVTVLNFWYAACAPCRLEAPDLQALSQEYKGQAQFFGVNIRDEVRTAEAFERNFGITYPSFADKNGNILLAMTSYVPPQAVPTTLVLDKQGRVSARILGVADKGTLKTLIKDAVAE</sequence>
<keyword evidence="6" id="KW-0732">Signal</keyword>
<keyword evidence="9" id="KW-1185">Reference proteome</keyword>
<dbReference type="PROSITE" id="PS51352">
    <property type="entry name" value="THIOREDOXIN_2"/>
    <property type="match status" value="1"/>
</dbReference>
<dbReference type="InterPro" id="IPR013766">
    <property type="entry name" value="Thioredoxin_domain"/>
</dbReference>
<dbReference type="EMBL" id="JAKLTQ010000014">
    <property type="protein sequence ID" value="MCG2623501.1"/>
    <property type="molecule type" value="Genomic_DNA"/>
</dbReference>
<feature type="signal peptide" evidence="6">
    <location>
        <begin position="1"/>
        <end position="32"/>
    </location>
</feature>
<organism evidence="8 9">
    <name type="scientific">Arthrobacter hankyongi</name>
    <dbReference type="NCBI Taxonomy" id="2904801"/>
    <lineage>
        <taxon>Bacteria</taxon>
        <taxon>Bacillati</taxon>
        <taxon>Actinomycetota</taxon>
        <taxon>Actinomycetes</taxon>
        <taxon>Micrococcales</taxon>
        <taxon>Micrococcaceae</taxon>
        <taxon>Arthrobacter</taxon>
    </lineage>
</organism>
<evidence type="ECO:0000256" key="6">
    <source>
        <dbReference type="SAM" id="SignalP"/>
    </source>
</evidence>
<gene>
    <name evidence="8" type="ORF">LVY72_16510</name>
</gene>
<evidence type="ECO:0000256" key="2">
    <source>
        <dbReference type="ARBA" id="ARBA00022748"/>
    </source>
</evidence>
<keyword evidence="5" id="KW-0676">Redox-active center</keyword>